<evidence type="ECO:0000313" key="4">
    <source>
        <dbReference type="Proteomes" id="UP001360953"/>
    </source>
</evidence>
<feature type="region of interest" description="Disordered" evidence="1">
    <location>
        <begin position="33"/>
        <end position="109"/>
    </location>
</feature>
<dbReference type="GeneID" id="92028743"/>
<name>A0ABR1LPV1_9PEZI</name>
<feature type="compositionally biased region" description="Low complexity" evidence="1">
    <location>
        <begin position="77"/>
        <end position="98"/>
    </location>
</feature>
<keyword evidence="4" id="KW-1185">Reference proteome</keyword>
<feature type="chain" id="PRO_5047010745" description="Secreted protein" evidence="2">
    <location>
        <begin position="25"/>
        <end position="155"/>
    </location>
</feature>
<gene>
    <name evidence="3" type="ORF">J3D65DRAFT_389154</name>
</gene>
<comment type="caution">
    <text evidence="3">The sequence shown here is derived from an EMBL/GenBank/DDBJ whole genome shotgun (WGS) entry which is preliminary data.</text>
</comment>
<keyword evidence="2" id="KW-0732">Signal</keyword>
<sequence>MRGCVGACSLLLLSICLLHRQLDARRQSVSFLASTSTTTTTATKTTTSQHSRRRGDAPDPSIRAPNQQVTPRPLEQASSFALSLPSSTTSTHPRTGMPPRLPPRPPENLTTHDELRKFALGFFLFRCYCCWGRSVWFGLVWHACQNWRRGSAHAC</sequence>
<evidence type="ECO:0000256" key="2">
    <source>
        <dbReference type="SAM" id="SignalP"/>
    </source>
</evidence>
<evidence type="ECO:0000256" key="1">
    <source>
        <dbReference type="SAM" id="MobiDB-lite"/>
    </source>
</evidence>
<dbReference type="Proteomes" id="UP001360953">
    <property type="component" value="Unassembled WGS sequence"/>
</dbReference>
<protein>
    <recommendedName>
        <fullName evidence="5">Secreted protein</fullName>
    </recommendedName>
</protein>
<accession>A0ABR1LPV1</accession>
<feature type="compositionally biased region" description="Low complexity" evidence="1">
    <location>
        <begin position="33"/>
        <end position="48"/>
    </location>
</feature>
<proteinExistence type="predicted"/>
<evidence type="ECO:0008006" key="5">
    <source>
        <dbReference type="Google" id="ProtNLM"/>
    </source>
</evidence>
<dbReference type="EMBL" id="JBBPEH010000007">
    <property type="protein sequence ID" value="KAK7535802.1"/>
    <property type="molecule type" value="Genomic_DNA"/>
</dbReference>
<feature type="signal peptide" evidence="2">
    <location>
        <begin position="1"/>
        <end position="24"/>
    </location>
</feature>
<reference evidence="3 4" key="1">
    <citation type="submission" date="2024-04" db="EMBL/GenBank/DDBJ databases">
        <title>Phyllosticta paracitricarpa is synonymous to the EU quarantine fungus P. citricarpa based on phylogenomic analyses.</title>
        <authorList>
            <consortium name="Lawrence Berkeley National Laboratory"/>
            <person name="Van ingen-buijs V.A."/>
            <person name="Van westerhoven A.C."/>
            <person name="Haridas S."/>
            <person name="Skiadas P."/>
            <person name="Martin F."/>
            <person name="Groenewald J.Z."/>
            <person name="Crous P.W."/>
            <person name="Seidl M.F."/>
        </authorList>
    </citation>
    <scope>NUCLEOTIDE SEQUENCE [LARGE SCALE GENOMIC DNA]</scope>
    <source>
        <strain evidence="3 4">CPC 17464</strain>
    </source>
</reference>
<organism evidence="3 4">
    <name type="scientific">Phyllosticta citribraziliensis</name>
    <dbReference type="NCBI Taxonomy" id="989973"/>
    <lineage>
        <taxon>Eukaryota</taxon>
        <taxon>Fungi</taxon>
        <taxon>Dikarya</taxon>
        <taxon>Ascomycota</taxon>
        <taxon>Pezizomycotina</taxon>
        <taxon>Dothideomycetes</taxon>
        <taxon>Dothideomycetes incertae sedis</taxon>
        <taxon>Botryosphaeriales</taxon>
        <taxon>Phyllostictaceae</taxon>
        <taxon>Phyllosticta</taxon>
    </lineage>
</organism>
<dbReference type="RefSeq" id="XP_066654218.1">
    <property type="nucleotide sequence ID" value="XM_066795837.1"/>
</dbReference>
<evidence type="ECO:0000313" key="3">
    <source>
        <dbReference type="EMBL" id="KAK7535802.1"/>
    </source>
</evidence>